<dbReference type="FunFam" id="1.10.10.10:FF:000260">
    <property type="entry name" value="Forkhead transcription factor (Sep1)"/>
    <property type="match status" value="1"/>
</dbReference>
<accession>A0A8H5KZZ4</accession>
<dbReference type="GO" id="GO:0005634">
    <property type="term" value="C:nucleus"/>
    <property type="evidence" value="ECO:0007669"/>
    <property type="project" value="UniProtKB-SubCell"/>
</dbReference>
<dbReference type="Proteomes" id="UP000546213">
    <property type="component" value="Unassembled WGS sequence"/>
</dbReference>
<dbReference type="Gene3D" id="1.10.10.10">
    <property type="entry name" value="Winged helix-like DNA-binding domain superfamily/Winged helix DNA-binding domain"/>
    <property type="match status" value="1"/>
</dbReference>
<sequence length="778" mass="85429">MGKHTRFPSSTGPLQIFQDDMPENVTPMTSHAPMPSAPKQARRPLTSSTSNVVFNPPTPSHNAHSPFKQRPSSASQIPLASAHGNKLNMVAMAPPSKRGHTTDSLQKKPYLSNFKTVPPKQSFDMAWDYGKENVHPQLFPAPHAIDSSVSNYYQKPNGKRALMEAAPIKELRPVKKTKAEPVPATATATATATEPEAEIEATTVIPPHDSFPPIIDDGKKPALSYADLIAMAIFRSPNRRLTLAQIYKWISDNYSFYSPTDAGWQNSIRHNLSLQKAFVKIERPKDDPGKGHYWVIKPGHEAQYLNKKPTRKSTSASENLHVISTRLEPSRPVSAPTQEPTLPPPVPTCQPALPPLPTSRATMSMPVDLSSDATIPVSDNLGPEDAADKADQELSLDSYLYSPVPAAIHSSPPISRHVDHQSNTPPPVSRNITSSVSRSHKRKCTSMDDSGYYSSLEMSSAIRPSQKFMLASEDDRPRNKSRGRAEEEIARIRKSSPFSPTKTRFYSAIPPVSSSPLRPPYDKQMLPPITPMVKLNPPARPPPSASPNTNLRLHRDAVRNMLQSPDRKGDAENIPYSPAFYLGNDFCPSNFGVSILSDGEFSMNQDLTGMGCLEDGTFPVMSSVEAGSPMKRPAKRTRLDRTVSASVLGDITNSAARKPIASAPLLRPPEQSMQFDTPSKVFEGLSSPSKMFQESPLRNQSTKFADFLNVSLDPNDWNSGAMMDQLDFARPNAGGITDMPELDIFKGFDKIGSTSQNNSRKPPRSNKPGLPRSYTTQF</sequence>
<keyword evidence="4" id="KW-0804">Transcription</keyword>
<evidence type="ECO:0000256" key="7">
    <source>
        <dbReference type="SAM" id="MobiDB-lite"/>
    </source>
</evidence>
<dbReference type="CDD" id="cd00059">
    <property type="entry name" value="FH_FOX"/>
    <property type="match status" value="1"/>
</dbReference>
<keyword evidence="3 6" id="KW-0238">DNA-binding</keyword>
<dbReference type="PROSITE" id="PS00658">
    <property type="entry name" value="FORK_HEAD_2"/>
    <property type="match status" value="1"/>
</dbReference>
<dbReference type="OrthoDB" id="5954824at2759"/>
<evidence type="ECO:0000313" key="9">
    <source>
        <dbReference type="EMBL" id="KAF5581928.1"/>
    </source>
</evidence>
<evidence type="ECO:0000313" key="10">
    <source>
        <dbReference type="Proteomes" id="UP000546213"/>
    </source>
</evidence>
<feature type="region of interest" description="Disordered" evidence="7">
    <location>
        <begin position="304"/>
        <end position="352"/>
    </location>
</feature>
<feature type="region of interest" description="Disordered" evidence="7">
    <location>
        <begin position="748"/>
        <end position="778"/>
    </location>
</feature>
<evidence type="ECO:0000259" key="8">
    <source>
        <dbReference type="PROSITE" id="PS50039"/>
    </source>
</evidence>
<keyword evidence="2" id="KW-0805">Transcription regulation</keyword>
<evidence type="ECO:0000256" key="6">
    <source>
        <dbReference type="PROSITE-ProRule" id="PRU00089"/>
    </source>
</evidence>
<comment type="caution">
    <text evidence="9">The sequence shown here is derived from an EMBL/GenBank/DDBJ whole genome shotgun (WGS) entry which is preliminary data.</text>
</comment>
<dbReference type="InterPro" id="IPR045912">
    <property type="entry name" value="FOXJ2/3-like"/>
</dbReference>
<dbReference type="PRINTS" id="PR00053">
    <property type="entry name" value="FORKHEAD"/>
</dbReference>
<dbReference type="InterPro" id="IPR001766">
    <property type="entry name" value="Fork_head_dom"/>
</dbReference>
<feature type="region of interest" description="Disordered" evidence="7">
    <location>
        <begin position="410"/>
        <end position="446"/>
    </location>
</feature>
<feature type="DNA-binding region" description="Fork-head" evidence="6">
    <location>
        <begin position="220"/>
        <end position="315"/>
    </location>
</feature>
<dbReference type="GO" id="GO:0001228">
    <property type="term" value="F:DNA-binding transcription activator activity, RNA polymerase II-specific"/>
    <property type="evidence" value="ECO:0007669"/>
    <property type="project" value="UniProtKB-ARBA"/>
</dbReference>
<dbReference type="PROSITE" id="PS50039">
    <property type="entry name" value="FORK_HEAD_3"/>
    <property type="match status" value="1"/>
</dbReference>
<dbReference type="SMART" id="SM00339">
    <property type="entry name" value="FH"/>
    <property type="match status" value="1"/>
</dbReference>
<evidence type="ECO:0000256" key="1">
    <source>
        <dbReference type="ARBA" id="ARBA00004123"/>
    </source>
</evidence>
<dbReference type="EMBL" id="JAAOAS010000278">
    <property type="protein sequence ID" value="KAF5581928.1"/>
    <property type="molecule type" value="Genomic_DNA"/>
</dbReference>
<dbReference type="GO" id="GO:0000978">
    <property type="term" value="F:RNA polymerase II cis-regulatory region sequence-specific DNA binding"/>
    <property type="evidence" value="ECO:0007669"/>
    <property type="project" value="UniProtKB-ARBA"/>
</dbReference>
<dbReference type="PANTHER" id="PTHR46078">
    <property type="entry name" value="FORKHEAD BOX PROTEIN J2 FAMILY MEMBER"/>
    <property type="match status" value="1"/>
</dbReference>
<evidence type="ECO:0000256" key="5">
    <source>
        <dbReference type="ARBA" id="ARBA00023242"/>
    </source>
</evidence>
<gene>
    <name evidence="9" type="ORF">FPCIR_9899</name>
</gene>
<dbReference type="InterPro" id="IPR030456">
    <property type="entry name" value="TF_fork_head_CS_2"/>
</dbReference>
<dbReference type="InterPro" id="IPR036388">
    <property type="entry name" value="WH-like_DNA-bd_sf"/>
</dbReference>
<comment type="subcellular location">
    <subcellularLocation>
        <location evidence="1 6">Nucleus</location>
    </subcellularLocation>
</comment>
<feature type="compositionally biased region" description="Pro residues" evidence="7">
    <location>
        <begin position="341"/>
        <end position="352"/>
    </location>
</feature>
<keyword evidence="5 6" id="KW-0539">Nucleus</keyword>
<reference evidence="9 10" key="1">
    <citation type="submission" date="2020-05" db="EMBL/GenBank/DDBJ databases">
        <title>Identification and distribution of gene clusters putatively required for synthesis of sphingolipid metabolism inhibitors in phylogenetically diverse species of the filamentous fungus Fusarium.</title>
        <authorList>
            <person name="Kim H.-S."/>
            <person name="Busman M."/>
            <person name="Brown D.W."/>
            <person name="Divon H."/>
            <person name="Uhlig S."/>
            <person name="Proctor R.H."/>
        </authorList>
    </citation>
    <scope>NUCLEOTIDE SEQUENCE [LARGE SCALE GENOMIC DNA]</scope>
    <source>
        <strain evidence="9 10">NRRL 36939</strain>
    </source>
</reference>
<dbReference type="AlphaFoldDB" id="A0A8H5KZZ4"/>
<feature type="region of interest" description="Disordered" evidence="7">
    <location>
        <begin position="176"/>
        <end position="196"/>
    </location>
</feature>
<keyword evidence="10" id="KW-1185">Reference proteome</keyword>
<feature type="region of interest" description="Disordered" evidence="7">
    <location>
        <begin position="1"/>
        <end position="76"/>
    </location>
</feature>
<evidence type="ECO:0000256" key="3">
    <source>
        <dbReference type="ARBA" id="ARBA00023125"/>
    </source>
</evidence>
<name>A0A8H5KZZ4_9HYPO</name>
<dbReference type="Pfam" id="PF00250">
    <property type="entry name" value="Forkhead"/>
    <property type="match status" value="1"/>
</dbReference>
<protein>
    <submittedName>
        <fullName evidence="9">Forkhead sep1</fullName>
    </submittedName>
</protein>
<feature type="domain" description="Fork-head" evidence="8">
    <location>
        <begin position="220"/>
        <end position="315"/>
    </location>
</feature>
<proteinExistence type="predicted"/>
<evidence type="ECO:0000256" key="2">
    <source>
        <dbReference type="ARBA" id="ARBA00023015"/>
    </source>
</evidence>
<dbReference type="InterPro" id="IPR036390">
    <property type="entry name" value="WH_DNA-bd_sf"/>
</dbReference>
<dbReference type="SUPFAM" id="SSF46785">
    <property type="entry name" value="Winged helix' DNA-binding domain"/>
    <property type="match status" value="1"/>
</dbReference>
<dbReference type="PANTHER" id="PTHR46078:SF2">
    <property type="entry name" value="FORK-HEAD DOMAIN-CONTAINING PROTEIN"/>
    <property type="match status" value="1"/>
</dbReference>
<evidence type="ECO:0000256" key="4">
    <source>
        <dbReference type="ARBA" id="ARBA00023163"/>
    </source>
</evidence>
<organism evidence="9 10">
    <name type="scientific">Fusarium pseudocircinatum</name>
    <dbReference type="NCBI Taxonomy" id="56676"/>
    <lineage>
        <taxon>Eukaryota</taxon>
        <taxon>Fungi</taxon>
        <taxon>Dikarya</taxon>
        <taxon>Ascomycota</taxon>
        <taxon>Pezizomycotina</taxon>
        <taxon>Sordariomycetes</taxon>
        <taxon>Hypocreomycetidae</taxon>
        <taxon>Hypocreales</taxon>
        <taxon>Nectriaceae</taxon>
        <taxon>Fusarium</taxon>
        <taxon>Fusarium fujikuroi species complex</taxon>
    </lineage>
</organism>
<feature type="compositionally biased region" description="Low complexity" evidence="7">
    <location>
        <begin position="180"/>
        <end position="196"/>
    </location>
</feature>